<accession>A0A0U1DUK6</accession>
<dbReference type="AlphaFoldDB" id="A0A0U1DUK6"/>
<dbReference type="SUPFAM" id="SSF46785">
    <property type="entry name" value="Winged helix' DNA-binding domain"/>
    <property type="match status" value="1"/>
</dbReference>
<evidence type="ECO:0000313" key="2">
    <source>
        <dbReference type="Proteomes" id="UP000199601"/>
    </source>
</evidence>
<dbReference type="EMBL" id="CTEC01000002">
    <property type="protein sequence ID" value="CQD22093.1"/>
    <property type="molecule type" value="Genomic_DNA"/>
</dbReference>
<dbReference type="Proteomes" id="UP000199601">
    <property type="component" value="Unassembled WGS sequence"/>
</dbReference>
<sequence length="233" mass="24799">MNVDDDSLERDAAGIGALADPVRRELYRYVCAQSAPVSRDQAADAVGVAQHQAKFHLDRLTAEGLLESDYARVTGRSGPGAGRTSKLYRRARRDIAVSLPQREYELAGRLMATAIAESASTGEPVVEVLNGVARAYGRTIGATARRPANAAAGLRVAAKVLSRYGYEPHTVGRRIELANCPFHALAREQTELACNMNHALITGVADALAPHGPDARLCPGQDRCCVVLTPGDG</sequence>
<organism evidence="1 2">
    <name type="scientific">Mycobacterium europaeum</name>
    <dbReference type="NCBI Taxonomy" id="761804"/>
    <lineage>
        <taxon>Bacteria</taxon>
        <taxon>Bacillati</taxon>
        <taxon>Actinomycetota</taxon>
        <taxon>Actinomycetes</taxon>
        <taxon>Mycobacteriales</taxon>
        <taxon>Mycobacteriaceae</taxon>
        <taxon>Mycobacterium</taxon>
        <taxon>Mycobacterium simiae complex</taxon>
    </lineage>
</organism>
<dbReference type="InterPro" id="IPR036390">
    <property type="entry name" value="WH_DNA-bd_sf"/>
</dbReference>
<name>A0A0U1DUK6_9MYCO</name>
<gene>
    <name evidence="1" type="ORF">BN000_05483</name>
</gene>
<keyword evidence="2" id="KW-1185">Reference proteome</keyword>
<dbReference type="Gene3D" id="1.10.10.10">
    <property type="entry name" value="Winged helix-like DNA-binding domain superfamily/Winged helix DNA-binding domain"/>
    <property type="match status" value="1"/>
</dbReference>
<protein>
    <submittedName>
        <fullName evidence="1">Transcriptional regulator</fullName>
    </submittedName>
</protein>
<dbReference type="InterPro" id="IPR036388">
    <property type="entry name" value="WH-like_DNA-bd_sf"/>
</dbReference>
<evidence type="ECO:0000313" key="1">
    <source>
        <dbReference type="EMBL" id="CQD22093.1"/>
    </source>
</evidence>
<reference evidence="2" key="1">
    <citation type="submission" date="2015-03" db="EMBL/GenBank/DDBJ databases">
        <authorList>
            <person name="Urmite Genomes"/>
        </authorList>
    </citation>
    <scope>NUCLEOTIDE SEQUENCE [LARGE SCALE GENOMIC DNA]</scope>
    <source>
        <strain evidence="2">CSUR P1344</strain>
    </source>
</reference>
<proteinExistence type="predicted"/>
<dbReference type="Pfam" id="PF12840">
    <property type="entry name" value="HTH_20"/>
    <property type="match status" value="1"/>
</dbReference>